<dbReference type="Proteomes" id="UP000755577">
    <property type="component" value="Unassembled WGS sequence"/>
</dbReference>
<dbReference type="EMBL" id="JAFCIQ010000004">
    <property type="protein sequence ID" value="MBM2766223.1"/>
    <property type="molecule type" value="Genomic_DNA"/>
</dbReference>
<dbReference type="Gene3D" id="1.10.8.60">
    <property type="match status" value="1"/>
</dbReference>
<name>A0ABS2B029_9BURK</name>
<organism evidence="2 3">
    <name type="scientific">Burkholderia anthina</name>
    <dbReference type="NCBI Taxonomy" id="179879"/>
    <lineage>
        <taxon>Bacteria</taxon>
        <taxon>Pseudomonadati</taxon>
        <taxon>Pseudomonadota</taxon>
        <taxon>Betaproteobacteria</taxon>
        <taxon>Burkholderiales</taxon>
        <taxon>Burkholderiaceae</taxon>
        <taxon>Burkholderia</taxon>
        <taxon>Burkholderia cepacia complex</taxon>
    </lineage>
</organism>
<keyword evidence="3" id="KW-1185">Reference proteome</keyword>
<sequence>MRAAAQSNLHHEISTNRPPDGASGPNTRIGQAFPNAHHIDMPHRDEPEPTALLMRCCSISSIAARLARSRRQRGCRIERDDVEFDVIASLSGTAACCAAIPLWLSEIDVSRATQNAEHAADQAATETRRPSARVRSVRPIHALIVMTSLIASSRPVNLHVVAACRLEAHAWSGNIRELGNMIRHAHRWPPRA</sequence>
<evidence type="ECO:0000313" key="3">
    <source>
        <dbReference type="Proteomes" id="UP000755577"/>
    </source>
</evidence>
<gene>
    <name evidence="2" type="ORF">JQK92_07245</name>
</gene>
<protein>
    <submittedName>
        <fullName evidence="2">Uncharacterized protein</fullName>
    </submittedName>
</protein>
<proteinExistence type="predicted"/>
<accession>A0ABS2B029</accession>
<reference evidence="2 3" key="1">
    <citation type="submission" date="2021-02" db="EMBL/GenBank/DDBJ databases">
        <title>Draft genome of the type strains Burkholderia anthina DSM16086.</title>
        <authorList>
            <person name="Hertel R."/>
            <person name="Meissner J."/>
            <person name="Poehlein A."/>
            <person name="Daniel R."/>
            <person name="Commichau F.M."/>
        </authorList>
    </citation>
    <scope>NUCLEOTIDE SEQUENCE [LARGE SCALE GENOMIC DNA]</scope>
    <source>
        <strain evidence="2 3">DSM 16086</strain>
    </source>
</reference>
<evidence type="ECO:0000313" key="2">
    <source>
        <dbReference type="EMBL" id="MBM2766223.1"/>
    </source>
</evidence>
<comment type="caution">
    <text evidence="2">The sequence shown here is derived from an EMBL/GenBank/DDBJ whole genome shotgun (WGS) entry which is preliminary data.</text>
</comment>
<feature type="region of interest" description="Disordered" evidence="1">
    <location>
        <begin position="1"/>
        <end position="45"/>
    </location>
</feature>
<evidence type="ECO:0000256" key="1">
    <source>
        <dbReference type="SAM" id="MobiDB-lite"/>
    </source>
</evidence>